<dbReference type="RefSeq" id="WP_161814109.1">
    <property type="nucleotide sequence ID" value="NZ_BLJN01000004.1"/>
</dbReference>
<feature type="domain" description="HTH cro/C1-type" evidence="1">
    <location>
        <begin position="15"/>
        <end position="69"/>
    </location>
</feature>
<dbReference type="CDD" id="cd00093">
    <property type="entry name" value="HTH_XRE"/>
    <property type="match status" value="1"/>
</dbReference>
<dbReference type="EMBL" id="BLJN01000004">
    <property type="protein sequence ID" value="GFE82467.1"/>
    <property type="molecule type" value="Genomic_DNA"/>
</dbReference>
<accession>A0A829YGL6</accession>
<dbReference type="SMART" id="SM00530">
    <property type="entry name" value="HTH_XRE"/>
    <property type="match status" value="1"/>
</dbReference>
<dbReference type="Gene3D" id="1.10.260.40">
    <property type="entry name" value="lambda repressor-like DNA-binding domains"/>
    <property type="match status" value="1"/>
</dbReference>
<organism evidence="2 3">
    <name type="scientific">Steroidobacter agaridevorans</name>
    <dbReference type="NCBI Taxonomy" id="2695856"/>
    <lineage>
        <taxon>Bacteria</taxon>
        <taxon>Pseudomonadati</taxon>
        <taxon>Pseudomonadota</taxon>
        <taxon>Gammaproteobacteria</taxon>
        <taxon>Steroidobacterales</taxon>
        <taxon>Steroidobacteraceae</taxon>
        <taxon>Steroidobacter</taxon>
    </lineage>
</organism>
<keyword evidence="3" id="KW-1185">Reference proteome</keyword>
<evidence type="ECO:0000259" key="1">
    <source>
        <dbReference type="PROSITE" id="PS50943"/>
    </source>
</evidence>
<dbReference type="PROSITE" id="PS50943">
    <property type="entry name" value="HTH_CROC1"/>
    <property type="match status" value="1"/>
</dbReference>
<dbReference type="InterPro" id="IPR010982">
    <property type="entry name" value="Lambda_DNA-bd_dom_sf"/>
</dbReference>
<comment type="caution">
    <text evidence="2">The sequence shown here is derived from an EMBL/GenBank/DDBJ whole genome shotgun (WGS) entry which is preliminary data.</text>
</comment>
<dbReference type="InterPro" id="IPR001387">
    <property type="entry name" value="Cro/C1-type_HTH"/>
</dbReference>
<evidence type="ECO:0000313" key="2">
    <source>
        <dbReference type="EMBL" id="GFE82467.1"/>
    </source>
</evidence>
<name>A0A829YGL6_9GAMM</name>
<reference evidence="3" key="1">
    <citation type="submission" date="2020-01" db="EMBL/GenBank/DDBJ databases">
        <title>'Steroidobacter agaridevorans' sp. nov., agar-degrading bacteria isolated from rhizosphere soils.</title>
        <authorList>
            <person name="Ikenaga M."/>
            <person name="Kataoka M."/>
            <person name="Murouchi A."/>
            <person name="Katsuragi S."/>
            <person name="Sakai M."/>
        </authorList>
    </citation>
    <scope>NUCLEOTIDE SEQUENCE [LARGE SCALE GENOMIC DNA]</scope>
    <source>
        <strain evidence="3">YU21-B</strain>
    </source>
</reference>
<proteinExistence type="predicted"/>
<dbReference type="Pfam" id="PF01381">
    <property type="entry name" value="HTH_3"/>
    <property type="match status" value="1"/>
</dbReference>
<sequence>MIEITPEQARVIAAIKAAREKAGLTQRELSRMISKSHSVVQKLEDGTQHVRVTHLTAIAVATKTDPIKLYRATLPPKD</sequence>
<dbReference type="Proteomes" id="UP000445000">
    <property type="component" value="Unassembled WGS sequence"/>
</dbReference>
<evidence type="ECO:0000313" key="3">
    <source>
        <dbReference type="Proteomes" id="UP000445000"/>
    </source>
</evidence>
<dbReference type="GO" id="GO:0003677">
    <property type="term" value="F:DNA binding"/>
    <property type="evidence" value="ECO:0007669"/>
    <property type="project" value="InterPro"/>
</dbReference>
<protein>
    <recommendedName>
        <fullName evidence="1">HTH cro/C1-type domain-containing protein</fullName>
    </recommendedName>
</protein>
<dbReference type="AlphaFoldDB" id="A0A829YGL6"/>
<gene>
    <name evidence="2" type="ORF">GCM10011487_44670</name>
</gene>
<dbReference type="SUPFAM" id="SSF47413">
    <property type="entry name" value="lambda repressor-like DNA-binding domains"/>
    <property type="match status" value="1"/>
</dbReference>